<dbReference type="STRING" id="68775.A0A5C3LL64"/>
<feature type="region of interest" description="Disordered" evidence="2">
    <location>
        <begin position="1"/>
        <end position="58"/>
    </location>
</feature>
<gene>
    <name evidence="3" type="ORF">BDQ12DRAFT_441197</name>
</gene>
<name>A0A5C3LL64_9AGAR</name>
<evidence type="ECO:0000313" key="3">
    <source>
        <dbReference type="EMBL" id="TFK33307.1"/>
    </source>
</evidence>
<feature type="compositionally biased region" description="Basic residues" evidence="2">
    <location>
        <begin position="1"/>
        <end position="12"/>
    </location>
</feature>
<dbReference type="AlphaFoldDB" id="A0A5C3LL64"/>
<feature type="compositionally biased region" description="Polar residues" evidence="2">
    <location>
        <begin position="16"/>
        <end position="26"/>
    </location>
</feature>
<dbReference type="EMBL" id="ML213650">
    <property type="protein sequence ID" value="TFK33307.1"/>
    <property type="molecule type" value="Genomic_DNA"/>
</dbReference>
<sequence length="247" mass="27391">MLFKFHKKHSPIHTRSPASSRPTTPATHPGTAESLASTQSQPQEQSGPAASADRKATSDMDVARLLPLRRVLKKLFNRSGSRVADKGAQRTATIVTWAAVKDTLRFVVSVSDVFPPLKSATAGVLVVIERVEAVDDNKKELSELNEKLKLLIRLLETSEDEISPSLHGWINGLARSFEEKSNIIENKMNDHYMKRLLDSRFDASFIMEELQSLTFAIDIILVQANLKIISPVIKMTQNGMSITITPC</sequence>
<reference evidence="3 4" key="1">
    <citation type="journal article" date="2019" name="Nat. Ecol. Evol.">
        <title>Megaphylogeny resolves global patterns of mushroom evolution.</title>
        <authorList>
            <person name="Varga T."/>
            <person name="Krizsan K."/>
            <person name="Foldi C."/>
            <person name="Dima B."/>
            <person name="Sanchez-Garcia M."/>
            <person name="Sanchez-Ramirez S."/>
            <person name="Szollosi G.J."/>
            <person name="Szarkandi J.G."/>
            <person name="Papp V."/>
            <person name="Albert L."/>
            <person name="Andreopoulos W."/>
            <person name="Angelini C."/>
            <person name="Antonin V."/>
            <person name="Barry K.W."/>
            <person name="Bougher N.L."/>
            <person name="Buchanan P."/>
            <person name="Buyck B."/>
            <person name="Bense V."/>
            <person name="Catcheside P."/>
            <person name="Chovatia M."/>
            <person name="Cooper J."/>
            <person name="Damon W."/>
            <person name="Desjardin D."/>
            <person name="Finy P."/>
            <person name="Geml J."/>
            <person name="Haridas S."/>
            <person name="Hughes K."/>
            <person name="Justo A."/>
            <person name="Karasinski D."/>
            <person name="Kautmanova I."/>
            <person name="Kiss B."/>
            <person name="Kocsube S."/>
            <person name="Kotiranta H."/>
            <person name="LaButti K.M."/>
            <person name="Lechner B.E."/>
            <person name="Liimatainen K."/>
            <person name="Lipzen A."/>
            <person name="Lukacs Z."/>
            <person name="Mihaltcheva S."/>
            <person name="Morgado L.N."/>
            <person name="Niskanen T."/>
            <person name="Noordeloos M.E."/>
            <person name="Ohm R.A."/>
            <person name="Ortiz-Santana B."/>
            <person name="Ovrebo C."/>
            <person name="Racz N."/>
            <person name="Riley R."/>
            <person name="Savchenko A."/>
            <person name="Shiryaev A."/>
            <person name="Soop K."/>
            <person name="Spirin V."/>
            <person name="Szebenyi C."/>
            <person name="Tomsovsky M."/>
            <person name="Tulloss R.E."/>
            <person name="Uehling J."/>
            <person name="Grigoriev I.V."/>
            <person name="Vagvolgyi C."/>
            <person name="Papp T."/>
            <person name="Martin F.M."/>
            <person name="Miettinen O."/>
            <person name="Hibbett D.S."/>
            <person name="Nagy L.G."/>
        </authorList>
    </citation>
    <scope>NUCLEOTIDE SEQUENCE [LARGE SCALE GENOMIC DNA]</scope>
    <source>
        <strain evidence="3 4">CBS 166.37</strain>
    </source>
</reference>
<feature type="coiled-coil region" evidence="1">
    <location>
        <begin position="131"/>
        <end position="161"/>
    </location>
</feature>
<organism evidence="3 4">
    <name type="scientific">Crucibulum laeve</name>
    <dbReference type="NCBI Taxonomy" id="68775"/>
    <lineage>
        <taxon>Eukaryota</taxon>
        <taxon>Fungi</taxon>
        <taxon>Dikarya</taxon>
        <taxon>Basidiomycota</taxon>
        <taxon>Agaricomycotina</taxon>
        <taxon>Agaricomycetes</taxon>
        <taxon>Agaricomycetidae</taxon>
        <taxon>Agaricales</taxon>
        <taxon>Agaricineae</taxon>
        <taxon>Nidulariaceae</taxon>
        <taxon>Crucibulum</taxon>
    </lineage>
</organism>
<dbReference type="Proteomes" id="UP000308652">
    <property type="component" value="Unassembled WGS sequence"/>
</dbReference>
<keyword evidence="1" id="KW-0175">Coiled coil</keyword>
<accession>A0A5C3LL64</accession>
<dbReference type="OrthoDB" id="3025234at2759"/>
<keyword evidence="4" id="KW-1185">Reference proteome</keyword>
<evidence type="ECO:0000256" key="2">
    <source>
        <dbReference type="SAM" id="MobiDB-lite"/>
    </source>
</evidence>
<evidence type="ECO:0000313" key="4">
    <source>
        <dbReference type="Proteomes" id="UP000308652"/>
    </source>
</evidence>
<feature type="compositionally biased region" description="Polar residues" evidence="2">
    <location>
        <begin position="34"/>
        <end position="48"/>
    </location>
</feature>
<proteinExistence type="predicted"/>
<evidence type="ECO:0000256" key="1">
    <source>
        <dbReference type="SAM" id="Coils"/>
    </source>
</evidence>
<protein>
    <submittedName>
        <fullName evidence="3">Uncharacterized protein</fullName>
    </submittedName>
</protein>